<comment type="caution">
    <text evidence="8">The sequence shown here is derived from an EMBL/GenBank/DDBJ whole genome shotgun (WGS) entry which is preliminary data.</text>
</comment>
<reference evidence="8 9" key="1">
    <citation type="submission" date="2015-02" db="EMBL/GenBank/DDBJ databases">
        <title>Draft genome of a novel marine cyanobacterium (Chroococcales) isolated from South Atlantic Ocean.</title>
        <authorList>
            <person name="Rigonato J."/>
            <person name="Alvarenga D.O."/>
            <person name="Branco L.H."/>
            <person name="Varani A.M."/>
            <person name="Brandini F.P."/>
            <person name="Fiore M.F."/>
        </authorList>
    </citation>
    <scope>NUCLEOTIDE SEQUENCE [LARGE SCALE GENOMIC DNA]</scope>
    <source>
        <strain evidence="8 9">CENA595</strain>
    </source>
</reference>
<comment type="subcellular location">
    <subcellularLocation>
        <location evidence="1">Cell membrane</location>
        <topology evidence="1">Multi-pass membrane protein</topology>
    </subcellularLocation>
</comment>
<dbReference type="PATRIC" id="fig|1618023.3.peg.5348"/>
<evidence type="ECO:0000313" key="8">
    <source>
        <dbReference type="EMBL" id="KJH71045.1"/>
    </source>
</evidence>
<keyword evidence="9" id="KW-1185">Reference proteome</keyword>
<keyword evidence="2" id="KW-1003">Cell membrane</keyword>
<keyword evidence="4 6" id="KW-1133">Transmembrane helix</keyword>
<feature type="transmembrane region" description="Helical" evidence="6">
    <location>
        <begin position="20"/>
        <end position="40"/>
    </location>
</feature>
<dbReference type="GO" id="GO:0005886">
    <property type="term" value="C:plasma membrane"/>
    <property type="evidence" value="ECO:0007669"/>
    <property type="project" value="UniProtKB-SubCell"/>
</dbReference>
<dbReference type="InterPro" id="IPR052053">
    <property type="entry name" value="IM_YidH-like"/>
</dbReference>
<evidence type="ECO:0000256" key="2">
    <source>
        <dbReference type="ARBA" id="ARBA00022475"/>
    </source>
</evidence>
<evidence type="ECO:0000256" key="3">
    <source>
        <dbReference type="ARBA" id="ARBA00022692"/>
    </source>
</evidence>
<organism evidence="8 9">
    <name type="scientific">Aliterella atlantica CENA595</name>
    <dbReference type="NCBI Taxonomy" id="1618023"/>
    <lineage>
        <taxon>Bacteria</taxon>
        <taxon>Bacillati</taxon>
        <taxon>Cyanobacteriota</taxon>
        <taxon>Cyanophyceae</taxon>
        <taxon>Chroococcidiopsidales</taxon>
        <taxon>Aliterellaceae</taxon>
        <taxon>Aliterella</taxon>
    </lineage>
</organism>
<dbReference type="Proteomes" id="UP000032452">
    <property type="component" value="Unassembled WGS sequence"/>
</dbReference>
<dbReference type="PANTHER" id="PTHR34187">
    <property type="entry name" value="FGR18P"/>
    <property type="match status" value="1"/>
</dbReference>
<proteinExistence type="predicted"/>
<dbReference type="PANTHER" id="PTHR34187:SF2">
    <property type="entry name" value="DUF202 DOMAIN-CONTAINING PROTEIN"/>
    <property type="match status" value="1"/>
</dbReference>
<evidence type="ECO:0000256" key="4">
    <source>
        <dbReference type="ARBA" id="ARBA00022989"/>
    </source>
</evidence>
<evidence type="ECO:0000259" key="7">
    <source>
        <dbReference type="Pfam" id="PF02656"/>
    </source>
</evidence>
<feature type="domain" description="DUF202" evidence="7">
    <location>
        <begin position="11"/>
        <end position="84"/>
    </location>
</feature>
<evidence type="ECO:0000256" key="5">
    <source>
        <dbReference type="ARBA" id="ARBA00023136"/>
    </source>
</evidence>
<sequence length="120" mass="12940">MSVTDELAKERNRAAAERTLMAWIRTSLSLISFGFGIDRIVTALRGLGSASEAVGLSRNIGLSFIAIGVLALLLATIGHRQDLRRINRGDFTYNPRISLGLVVAIALMIVGLFAFIGILL</sequence>
<gene>
    <name evidence="8" type="ORF">UH38_14755</name>
</gene>
<dbReference type="AlphaFoldDB" id="A0A0D8ZQN7"/>
<dbReference type="InterPro" id="IPR003807">
    <property type="entry name" value="DUF202"/>
</dbReference>
<evidence type="ECO:0000256" key="1">
    <source>
        <dbReference type="ARBA" id="ARBA00004651"/>
    </source>
</evidence>
<feature type="transmembrane region" description="Helical" evidence="6">
    <location>
        <begin position="60"/>
        <end position="78"/>
    </location>
</feature>
<dbReference type="STRING" id="1618023.UH38_14755"/>
<keyword evidence="3 6" id="KW-0812">Transmembrane</keyword>
<dbReference type="Pfam" id="PF02656">
    <property type="entry name" value="DUF202"/>
    <property type="match status" value="1"/>
</dbReference>
<dbReference type="OrthoDB" id="582337at2"/>
<protein>
    <submittedName>
        <fullName evidence="8">Membrane protein</fullName>
    </submittedName>
</protein>
<feature type="transmembrane region" description="Helical" evidence="6">
    <location>
        <begin position="99"/>
        <end position="119"/>
    </location>
</feature>
<name>A0A0D8ZQN7_9CYAN</name>
<evidence type="ECO:0000313" key="9">
    <source>
        <dbReference type="Proteomes" id="UP000032452"/>
    </source>
</evidence>
<accession>A0A0D8ZQN7</accession>
<dbReference type="EMBL" id="JYON01000015">
    <property type="protein sequence ID" value="KJH71045.1"/>
    <property type="molecule type" value="Genomic_DNA"/>
</dbReference>
<keyword evidence="5 6" id="KW-0472">Membrane</keyword>
<evidence type="ECO:0000256" key="6">
    <source>
        <dbReference type="SAM" id="Phobius"/>
    </source>
</evidence>
<dbReference type="RefSeq" id="WP_045055429.1">
    <property type="nucleotide sequence ID" value="NZ_CAWMDP010000060.1"/>
</dbReference>